<feature type="transmembrane region" description="Helical" evidence="1">
    <location>
        <begin position="36"/>
        <end position="55"/>
    </location>
</feature>
<organism evidence="2 3">
    <name type="scientific">Clostridium ganghwense</name>
    <dbReference type="NCBI Taxonomy" id="312089"/>
    <lineage>
        <taxon>Bacteria</taxon>
        <taxon>Bacillati</taxon>
        <taxon>Bacillota</taxon>
        <taxon>Clostridia</taxon>
        <taxon>Eubacteriales</taxon>
        <taxon>Clostridiaceae</taxon>
        <taxon>Clostridium</taxon>
    </lineage>
</organism>
<dbReference type="EMBL" id="JAPQES010000003">
    <property type="protein sequence ID" value="MCY6371159.1"/>
    <property type="molecule type" value="Genomic_DNA"/>
</dbReference>
<feature type="transmembrane region" description="Helical" evidence="1">
    <location>
        <begin position="129"/>
        <end position="149"/>
    </location>
</feature>
<comment type="caution">
    <text evidence="2">The sequence shown here is derived from an EMBL/GenBank/DDBJ whole genome shotgun (WGS) entry which is preliminary data.</text>
</comment>
<evidence type="ECO:0008006" key="4">
    <source>
        <dbReference type="Google" id="ProtNLM"/>
    </source>
</evidence>
<protein>
    <recommendedName>
        <fullName evidence="4">DUF2238 domain-containing protein</fullName>
    </recommendedName>
</protein>
<keyword evidence="3" id="KW-1185">Reference proteome</keyword>
<sequence>MKILKKNYKKEIVLANIMRILLILSMVISIKTQSWLNLFIAISTFVLTYLPYIIARKNGIKLPASFQIVILSFIFAAQILGELGNYYYKFWWWDIMLHTFSGVILGMVGFLLIYILNREEKIDLIMSPFFVALFSFTFALCMGALWEIFEFSMDSIFGLNMQKSGLVDTMWDLIVDSIGALITSINGYFYQKRHQQVPVFKEFFDENPRLLQKKEEYNNNQSC</sequence>
<feature type="transmembrane region" description="Helical" evidence="1">
    <location>
        <begin position="169"/>
        <end position="190"/>
    </location>
</feature>
<dbReference type="Proteomes" id="UP001079657">
    <property type="component" value="Unassembled WGS sequence"/>
</dbReference>
<proteinExistence type="predicted"/>
<gene>
    <name evidence="2" type="ORF">OXH55_10985</name>
</gene>
<feature type="transmembrane region" description="Helical" evidence="1">
    <location>
        <begin position="12"/>
        <end position="30"/>
    </location>
</feature>
<evidence type="ECO:0000256" key="1">
    <source>
        <dbReference type="SAM" id="Phobius"/>
    </source>
</evidence>
<feature type="transmembrane region" description="Helical" evidence="1">
    <location>
        <begin position="62"/>
        <end position="80"/>
    </location>
</feature>
<feature type="transmembrane region" description="Helical" evidence="1">
    <location>
        <begin position="95"/>
        <end position="117"/>
    </location>
</feature>
<keyword evidence="1" id="KW-0812">Transmembrane</keyword>
<evidence type="ECO:0000313" key="3">
    <source>
        <dbReference type="Proteomes" id="UP001079657"/>
    </source>
</evidence>
<dbReference type="RefSeq" id="WP_268050016.1">
    <property type="nucleotide sequence ID" value="NZ_JAPQES010000003.1"/>
</dbReference>
<accession>A0ABT4CT84</accession>
<keyword evidence="1" id="KW-0472">Membrane</keyword>
<dbReference type="InterPro" id="IPR014509">
    <property type="entry name" value="YjdF-like"/>
</dbReference>
<keyword evidence="1" id="KW-1133">Transmembrane helix</keyword>
<name>A0ABT4CT84_9CLOT</name>
<dbReference type="Pfam" id="PF09997">
    <property type="entry name" value="DUF2238"/>
    <property type="match status" value="1"/>
</dbReference>
<reference evidence="2" key="1">
    <citation type="submission" date="2022-12" db="EMBL/GenBank/DDBJ databases">
        <authorList>
            <person name="Wang J."/>
        </authorList>
    </citation>
    <scope>NUCLEOTIDE SEQUENCE</scope>
    <source>
        <strain evidence="2">HY-42-06</strain>
    </source>
</reference>
<evidence type="ECO:0000313" key="2">
    <source>
        <dbReference type="EMBL" id="MCY6371159.1"/>
    </source>
</evidence>